<evidence type="ECO:0000313" key="3">
    <source>
        <dbReference type="Proteomes" id="UP001501303"/>
    </source>
</evidence>
<gene>
    <name evidence="2" type="ORF">GCM10009716_32080</name>
</gene>
<dbReference type="EMBL" id="BAAAMJ010000032">
    <property type="protein sequence ID" value="GAA1921066.1"/>
    <property type="molecule type" value="Genomic_DNA"/>
</dbReference>
<keyword evidence="1" id="KW-1133">Transmembrane helix</keyword>
<reference evidence="2 3" key="1">
    <citation type="journal article" date="2019" name="Int. J. Syst. Evol. Microbiol.">
        <title>The Global Catalogue of Microorganisms (GCM) 10K type strain sequencing project: providing services to taxonomists for standard genome sequencing and annotation.</title>
        <authorList>
            <consortium name="The Broad Institute Genomics Platform"/>
            <consortium name="The Broad Institute Genome Sequencing Center for Infectious Disease"/>
            <person name="Wu L."/>
            <person name="Ma J."/>
        </authorList>
    </citation>
    <scope>NUCLEOTIDE SEQUENCE [LARGE SCALE GENOMIC DNA]</scope>
    <source>
        <strain evidence="2 3">JCM 13581</strain>
    </source>
</reference>
<keyword evidence="1" id="KW-0472">Membrane</keyword>
<name>A0ABN2PI76_9ACTN</name>
<proteinExistence type="predicted"/>
<comment type="caution">
    <text evidence="2">The sequence shown here is derived from an EMBL/GenBank/DDBJ whole genome shotgun (WGS) entry which is preliminary data.</text>
</comment>
<feature type="transmembrane region" description="Helical" evidence="1">
    <location>
        <begin position="20"/>
        <end position="41"/>
    </location>
</feature>
<evidence type="ECO:0008006" key="4">
    <source>
        <dbReference type="Google" id="ProtNLM"/>
    </source>
</evidence>
<sequence length="122" mass="12492">MGKLMEESAEYGGVRMAHGALAVYGAFGGALVSLAVFFTLVNTRHDWPWKAEGGPTVRVYLAGEAARVLLGSGAAWGLASTDELGPLAAIIVGAGAPAIIDSWRRVSPGAPDRTPVAEESGA</sequence>
<dbReference type="Proteomes" id="UP001501303">
    <property type="component" value="Unassembled WGS sequence"/>
</dbReference>
<keyword evidence="1" id="KW-0812">Transmembrane</keyword>
<evidence type="ECO:0000313" key="2">
    <source>
        <dbReference type="EMBL" id="GAA1921066.1"/>
    </source>
</evidence>
<dbReference type="RefSeq" id="WP_344262904.1">
    <property type="nucleotide sequence ID" value="NZ_BAAAMJ010000032.1"/>
</dbReference>
<accession>A0ABN2PI76</accession>
<protein>
    <recommendedName>
        <fullName evidence="4">Holin</fullName>
    </recommendedName>
</protein>
<keyword evidence="3" id="KW-1185">Reference proteome</keyword>
<evidence type="ECO:0000256" key="1">
    <source>
        <dbReference type="SAM" id="Phobius"/>
    </source>
</evidence>
<organism evidence="2 3">
    <name type="scientific">Streptomyces sodiiphilus</name>
    <dbReference type="NCBI Taxonomy" id="226217"/>
    <lineage>
        <taxon>Bacteria</taxon>
        <taxon>Bacillati</taxon>
        <taxon>Actinomycetota</taxon>
        <taxon>Actinomycetes</taxon>
        <taxon>Kitasatosporales</taxon>
        <taxon>Streptomycetaceae</taxon>
        <taxon>Streptomyces</taxon>
    </lineage>
</organism>